<accession>A0AA86J6X6</accession>
<organism evidence="1 2">
    <name type="scientific">Limnobacter thiooxidans</name>
    <dbReference type="NCBI Taxonomy" id="131080"/>
    <lineage>
        <taxon>Bacteria</taxon>
        <taxon>Pseudomonadati</taxon>
        <taxon>Pseudomonadota</taxon>
        <taxon>Betaproteobacteria</taxon>
        <taxon>Burkholderiales</taxon>
        <taxon>Burkholderiaceae</taxon>
        <taxon>Limnobacter</taxon>
    </lineage>
</organism>
<name>A0AA86J6X6_9BURK</name>
<reference evidence="1 2" key="1">
    <citation type="submission" date="2023-10" db="EMBL/GenBank/DDBJ databases">
        <title>Complete Genome Sequence of Limnobacter thiooxidans CS-K2T, Isolated from freshwater lake sediments in Bavaria, Germany.</title>
        <authorList>
            <person name="Naruki M."/>
            <person name="Watanabe A."/>
            <person name="Warashina T."/>
            <person name="Morita T."/>
            <person name="Arakawa K."/>
        </authorList>
    </citation>
    <scope>NUCLEOTIDE SEQUENCE [LARGE SCALE GENOMIC DNA]</scope>
    <source>
        <strain evidence="1 2">CS-K2</strain>
    </source>
</reference>
<gene>
    <name evidence="1" type="ORF">RGQ30_10910</name>
</gene>
<dbReference type="AlphaFoldDB" id="A0AA86J6X6"/>
<sequence length="184" mass="20989">MVSTLSWQLNMQIKQLQVAYAPEHDRILMRINSAENQEVRVWLTRRMVRMLIPSLDEMMQKLLASDRPLNDEGRKALLEMSREVSLYSADFKSPFQDKNTTTPLGADPLLITQIELRPSGEAHNTDLVLKLVAGTGKGFEMRMAEQLQHGFADLLIKTCGQADWGLHFKSTSSIIERPETRHLN</sequence>
<dbReference type="EMBL" id="AP028947">
    <property type="protein sequence ID" value="BET25590.1"/>
    <property type="molecule type" value="Genomic_DNA"/>
</dbReference>
<proteinExistence type="predicted"/>
<dbReference type="KEGG" id="lto:RGQ30_10910"/>
<keyword evidence="2" id="KW-1185">Reference proteome</keyword>
<dbReference type="Proteomes" id="UP001329151">
    <property type="component" value="Chromosome"/>
</dbReference>
<evidence type="ECO:0000313" key="2">
    <source>
        <dbReference type="Proteomes" id="UP001329151"/>
    </source>
</evidence>
<evidence type="ECO:0000313" key="1">
    <source>
        <dbReference type="EMBL" id="BET25590.1"/>
    </source>
</evidence>
<protein>
    <submittedName>
        <fullName evidence="1">Uncharacterized protein</fullName>
    </submittedName>
</protein>